<dbReference type="InterPro" id="IPR043160">
    <property type="entry name" value="Dynein_C_barrel"/>
</dbReference>
<dbReference type="Gene3D" id="3.10.490.20">
    <property type="match status" value="1"/>
</dbReference>
<protein>
    <submittedName>
        <fullName evidence="1">Uncharacterized protein</fullName>
    </submittedName>
</protein>
<keyword evidence="2" id="KW-1185">Reference proteome</keyword>
<proteinExistence type="predicted"/>
<gene>
    <name evidence="1" type="ORF">PEVE_00008556</name>
</gene>
<dbReference type="Gene3D" id="1.20.1270.280">
    <property type="match status" value="1"/>
</dbReference>
<organism evidence="1 2">
    <name type="scientific">Porites evermanni</name>
    <dbReference type="NCBI Taxonomy" id="104178"/>
    <lineage>
        <taxon>Eukaryota</taxon>
        <taxon>Metazoa</taxon>
        <taxon>Cnidaria</taxon>
        <taxon>Anthozoa</taxon>
        <taxon>Hexacorallia</taxon>
        <taxon>Scleractinia</taxon>
        <taxon>Fungiina</taxon>
        <taxon>Poritidae</taxon>
        <taxon>Porites</taxon>
    </lineage>
</organism>
<feature type="non-terminal residue" evidence="1">
    <location>
        <position position="1"/>
    </location>
</feature>
<comment type="caution">
    <text evidence="1">The sequence shown here is derived from an EMBL/GenBank/DDBJ whole genome shotgun (WGS) entry which is preliminary data.</text>
</comment>
<evidence type="ECO:0000313" key="1">
    <source>
        <dbReference type="EMBL" id="CAH3172638.1"/>
    </source>
</evidence>
<accession>A0ABN8QZZ2</accession>
<name>A0ABN8QZZ2_9CNID</name>
<sequence length="139" mass="15109">VISGILPSNWRRYTVPKGLTVLQWVADFSDRIKQLQKISHAANTGGAKGLKSGKLHTYPSPKPTLTVTSHLGQNLGLGEGVEPGTDHLLEGKVTLPVYLNQTRTELLFTVDMATRGEPAGREHRFYERGVAFLASSLSG</sequence>
<evidence type="ECO:0000313" key="2">
    <source>
        <dbReference type="Proteomes" id="UP001159427"/>
    </source>
</evidence>
<dbReference type="Proteomes" id="UP001159427">
    <property type="component" value="Unassembled WGS sequence"/>
</dbReference>
<dbReference type="EMBL" id="CALNXI010001583">
    <property type="protein sequence ID" value="CAH3172638.1"/>
    <property type="molecule type" value="Genomic_DNA"/>
</dbReference>
<reference evidence="1 2" key="1">
    <citation type="submission" date="2022-05" db="EMBL/GenBank/DDBJ databases">
        <authorList>
            <consortium name="Genoscope - CEA"/>
            <person name="William W."/>
        </authorList>
    </citation>
    <scope>NUCLEOTIDE SEQUENCE [LARGE SCALE GENOMIC DNA]</scope>
</reference>